<proteinExistence type="predicted"/>
<protein>
    <submittedName>
        <fullName evidence="1">Uncharacterized protein</fullName>
    </submittedName>
</protein>
<accession>A0A314UDG4</accession>
<organism evidence="1 2">
    <name type="scientific">Prunus yedoensis var. nudiflora</name>
    <dbReference type="NCBI Taxonomy" id="2094558"/>
    <lineage>
        <taxon>Eukaryota</taxon>
        <taxon>Viridiplantae</taxon>
        <taxon>Streptophyta</taxon>
        <taxon>Embryophyta</taxon>
        <taxon>Tracheophyta</taxon>
        <taxon>Spermatophyta</taxon>
        <taxon>Magnoliopsida</taxon>
        <taxon>eudicotyledons</taxon>
        <taxon>Gunneridae</taxon>
        <taxon>Pentapetalae</taxon>
        <taxon>rosids</taxon>
        <taxon>fabids</taxon>
        <taxon>Rosales</taxon>
        <taxon>Rosaceae</taxon>
        <taxon>Amygdaloideae</taxon>
        <taxon>Amygdaleae</taxon>
        <taxon>Prunus</taxon>
    </lineage>
</organism>
<gene>
    <name evidence="1" type="ORF">Pyn_09474</name>
</gene>
<comment type="caution">
    <text evidence="1">The sequence shown here is derived from an EMBL/GenBank/DDBJ whole genome shotgun (WGS) entry which is preliminary data.</text>
</comment>
<keyword evidence="2" id="KW-1185">Reference proteome</keyword>
<dbReference type="AlphaFoldDB" id="A0A314UDG4"/>
<sequence length="69" mass="7624">MDQNQTNVCACGDGCSDRLTYYAGKGVEVSSATTTQKPGHPMKWEFLRNCKLSGGGEQSKKKRQRKRGI</sequence>
<evidence type="ECO:0000313" key="2">
    <source>
        <dbReference type="Proteomes" id="UP000250321"/>
    </source>
</evidence>
<dbReference type="EMBL" id="PJQY01003665">
    <property type="protein sequence ID" value="PQM35523.1"/>
    <property type="molecule type" value="Genomic_DNA"/>
</dbReference>
<name>A0A314UDG4_PRUYE</name>
<dbReference type="Proteomes" id="UP000250321">
    <property type="component" value="Unassembled WGS sequence"/>
</dbReference>
<dbReference type="OrthoDB" id="10370752at2759"/>
<reference evidence="1 2" key="1">
    <citation type="submission" date="2018-02" db="EMBL/GenBank/DDBJ databases">
        <title>Draft genome of wild Prunus yedoensis var. nudiflora.</title>
        <authorList>
            <person name="Baek S."/>
            <person name="Kim J.-H."/>
            <person name="Choi K."/>
            <person name="Kim G.-B."/>
            <person name="Cho A."/>
            <person name="Jang H."/>
            <person name="Shin C.-H."/>
            <person name="Yu H.-J."/>
            <person name="Mun J.-H."/>
        </authorList>
    </citation>
    <scope>NUCLEOTIDE SEQUENCE [LARGE SCALE GENOMIC DNA]</scope>
    <source>
        <strain evidence="2">cv. Jeju island</strain>
        <tissue evidence="1">Leaf</tissue>
    </source>
</reference>
<evidence type="ECO:0000313" key="1">
    <source>
        <dbReference type="EMBL" id="PQM35523.1"/>
    </source>
</evidence>